<accession>A0A1K1RXG4</accession>
<name>A0A1K1RXG4_9BACT</name>
<reference evidence="2 4" key="1">
    <citation type="submission" date="2016-11" db="EMBL/GenBank/DDBJ databases">
        <authorList>
            <person name="Jaros S."/>
            <person name="Januszkiewicz K."/>
            <person name="Wedrychowicz H."/>
        </authorList>
    </citation>
    <scope>NUCLEOTIDE SEQUENCE [LARGE SCALE GENOMIC DNA]</scope>
    <source>
        <strain evidence="2 4">DSM 784</strain>
    </source>
</reference>
<evidence type="ECO:0000313" key="4">
    <source>
        <dbReference type="Proteomes" id="UP000183788"/>
    </source>
</evidence>
<dbReference type="OrthoDB" id="667252at2"/>
<evidence type="ECO:0000256" key="1">
    <source>
        <dbReference type="SAM" id="SignalP"/>
    </source>
</evidence>
<evidence type="ECO:0000313" key="3">
    <source>
        <dbReference type="EMBL" id="WQG90308.1"/>
    </source>
</evidence>
<dbReference type="Proteomes" id="UP000183788">
    <property type="component" value="Unassembled WGS sequence"/>
</dbReference>
<evidence type="ECO:0000313" key="5">
    <source>
        <dbReference type="Proteomes" id="UP001326715"/>
    </source>
</evidence>
<feature type="signal peptide" evidence="1">
    <location>
        <begin position="1"/>
        <end position="21"/>
    </location>
</feature>
<reference evidence="3 5" key="2">
    <citation type="submission" date="2023-11" db="EMBL/GenBank/DDBJ databases">
        <title>MicrobeMod: A computational toolkit for identifying prokaryotic methylation and restriction-modification with nanopore sequencing.</title>
        <authorList>
            <person name="Crits-Christoph A."/>
            <person name="Kang S.C."/>
            <person name="Lee H."/>
            <person name="Ostrov N."/>
        </authorList>
    </citation>
    <scope>NUCLEOTIDE SEQUENCE [LARGE SCALE GENOMIC DNA]</scope>
    <source>
        <strain evidence="3 5">ATCC 23090</strain>
    </source>
</reference>
<protein>
    <submittedName>
        <fullName evidence="2">Uncharacterized protein</fullName>
    </submittedName>
</protein>
<organism evidence="2 4">
    <name type="scientific">Chitinophaga sancti</name>
    <dbReference type="NCBI Taxonomy" id="1004"/>
    <lineage>
        <taxon>Bacteria</taxon>
        <taxon>Pseudomonadati</taxon>
        <taxon>Bacteroidota</taxon>
        <taxon>Chitinophagia</taxon>
        <taxon>Chitinophagales</taxon>
        <taxon>Chitinophagaceae</taxon>
        <taxon>Chitinophaga</taxon>
    </lineage>
</organism>
<dbReference type="STRING" id="1004.SAMN05661012_04423"/>
<keyword evidence="1" id="KW-0732">Signal</keyword>
<dbReference type="RefSeq" id="WP_072363406.1">
    <property type="nucleotide sequence ID" value="NZ_CP139972.1"/>
</dbReference>
<dbReference type="Proteomes" id="UP001326715">
    <property type="component" value="Chromosome"/>
</dbReference>
<dbReference type="EMBL" id="CP140154">
    <property type="protein sequence ID" value="WQG90308.1"/>
    <property type="molecule type" value="Genomic_DNA"/>
</dbReference>
<evidence type="ECO:0000313" key="2">
    <source>
        <dbReference type="EMBL" id="SFW76843.1"/>
    </source>
</evidence>
<keyword evidence="5" id="KW-1185">Reference proteome</keyword>
<sequence length="121" mass="13788">MRHLLLYIIILFSFCQAGAHACKKQYEAVAKRKPVTTILKVESHSKPGWHNGTGYLPETIVDFNNCFSSPNKCVYRPVSGHFSGYFLPRQPLYAAVLSTGRLLVDIHAIVRTLIFPKHIFW</sequence>
<dbReference type="AlphaFoldDB" id="A0A1K1RXG4"/>
<dbReference type="EMBL" id="FPIZ01000015">
    <property type="protein sequence ID" value="SFW76843.1"/>
    <property type="molecule type" value="Genomic_DNA"/>
</dbReference>
<gene>
    <name evidence="2" type="ORF">SAMN05661012_04423</name>
    <name evidence="3" type="ORF">SR876_02280</name>
</gene>
<proteinExistence type="predicted"/>
<feature type="chain" id="PRO_5013244669" evidence="1">
    <location>
        <begin position="22"/>
        <end position="121"/>
    </location>
</feature>